<feature type="transmembrane region" description="Helical" evidence="7">
    <location>
        <begin position="313"/>
        <end position="331"/>
    </location>
</feature>
<feature type="transmembrane region" description="Helical" evidence="7">
    <location>
        <begin position="56"/>
        <end position="77"/>
    </location>
</feature>
<dbReference type="EMBL" id="MU001634">
    <property type="protein sequence ID" value="KAF2484472.1"/>
    <property type="molecule type" value="Genomic_DNA"/>
</dbReference>
<evidence type="ECO:0000256" key="7">
    <source>
        <dbReference type="SAM" id="Phobius"/>
    </source>
</evidence>
<dbReference type="InterPro" id="IPR036259">
    <property type="entry name" value="MFS_trans_sf"/>
</dbReference>
<evidence type="ECO:0000256" key="1">
    <source>
        <dbReference type="ARBA" id="ARBA00004141"/>
    </source>
</evidence>
<dbReference type="AlphaFoldDB" id="A0A6A6PWQ5"/>
<feature type="transmembrane region" description="Helical" evidence="7">
    <location>
        <begin position="89"/>
        <end position="105"/>
    </location>
</feature>
<evidence type="ECO:0000256" key="3">
    <source>
        <dbReference type="ARBA" id="ARBA00022692"/>
    </source>
</evidence>
<keyword evidence="9" id="KW-1185">Reference proteome</keyword>
<dbReference type="Pfam" id="PF13347">
    <property type="entry name" value="MFS_2"/>
    <property type="match status" value="1"/>
</dbReference>
<dbReference type="RefSeq" id="XP_033591041.1">
    <property type="nucleotide sequence ID" value="XM_033733342.1"/>
</dbReference>
<feature type="transmembrane region" description="Helical" evidence="7">
    <location>
        <begin position="521"/>
        <end position="541"/>
    </location>
</feature>
<dbReference type="SUPFAM" id="SSF103473">
    <property type="entry name" value="MFS general substrate transporter"/>
    <property type="match status" value="1"/>
</dbReference>
<feature type="transmembrane region" description="Helical" evidence="7">
    <location>
        <begin position="475"/>
        <end position="497"/>
    </location>
</feature>
<evidence type="ECO:0000313" key="9">
    <source>
        <dbReference type="Proteomes" id="UP000799767"/>
    </source>
</evidence>
<organism evidence="8 9">
    <name type="scientific">Neohortaea acidophila</name>
    <dbReference type="NCBI Taxonomy" id="245834"/>
    <lineage>
        <taxon>Eukaryota</taxon>
        <taxon>Fungi</taxon>
        <taxon>Dikarya</taxon>
        <taxon>Ascomycota</taxon>
        <taxon>Pezizomycotina</taxon>
        <taxon>Dothideomycetes</taxon>
        <taxon>Dothideomycetidae</taxon>
        <taxon>Mycosphaerellales</taxon>
        <taxon>Teratosphaeriaceae</taxon>
        <taxon>Neohortaea</taxon>
    </lineage>
</organism>
<proteinExistence type="predicted"/>
<gene>
    <name evidence="8" type="ORF">BDY17DRAFT_295694</name>
</gene>
<comment type="subcellular location">
    <subcellularLocation>
        <location evidence="1">Membrane</location>
        <topology evidence="1">Multi-pass membrane protein</topology>
    </subcellularLocation>
</comment>
<feature type="transmembrane region" description="Helical" evidence="7">
    <location>
        <begin position="260"/>
        <end position="278"/>
    </location>
</feature>
<name>A0A6A6PWQ5_9PEZI</name>
<sequence>MASQWVGQPRIKGFSETMRMVLLTSSIIGIEFAWGTEMTYCNPYLLSLGMPKSKLSLVWIAGPLSGLVMQPIIGTLSDKSTSKYGRRRPYMMAGSLAVATCYLILGWSKELGGWFSQDAELKRQYAIIVAVVDIYILDFLINIAMSACRALVVDTLPISKQQLGAAWISRMIGIGRLMVYAFGAVDLNAVMGNTLGDTQFKKECVIAALAMTLAQGLTCWAVEERVLVASRGSSGTGQSISGVVLQIYDAFLHVPERIQAICWVNFWAYIGWFPFLFYSSTWVGEIYLHHEAGGGDTTKTALDKVGQQGSRALIVYSIVGTASSIVLPWLIQSPEDEEKAGYTSRPPRFLEGILKRIKLRKPTLLTSWALSNLVFASAMIFAPLVQTVAFATVLMAICGVSSAFVAFAPVTFLGVEVNRLSSAMPTGHSRSPSHRKSMDSMELGDSPTILHLRSDSETSVVTSTGELSGIYLGILNIYTTLPQFVGTAISWIVFSILDPGKSAALTEVPGAAQGQGGESGVSAIGVCLFVGALSAVGAAWATRRLRRSQRG</sequence>
<feature type="region of interest" description="Disordered" evidence="6">
    <location>
        <begin position="423"/>
        <end position="442"/>
    </location>
</feature>
<feature type="transmembrane region" description="Helical" evidence="7">
    <location>
        <begin position="388"/>
        <end position="415"/>
    </location>
</feature>
<evidence type="ECO:0000256" key="6">
    <source>
        <dbReference type="SAM" id="MobiDB-lite"/>
    </source>
</evidence>
<keyword evidence="2" id="KW-0813">Transport</keyword>
<keyword evidence="3 7" id="KW-0812">Transmembrane</keyword>
<dbReference type="Gene3D" id="1.20.1250.20">
    <property type="entry name" value="MFS general substrate transporter like domains"/>
    <property type="match status" value="1"/>
</dbReference>
<protein>
    <submittedName>
        <fullName evidence="8">SUC2 like protein</fullName>
    </submittedName>
</protein>
<evidence type="ECO:0000256" key="2">
    <source>
        <dbReference type="ARBA" id="ARBA00022448"/>
    </source>
</evidence>
<reference evidence="8" key="1">
    <citation type="journal article" date="2020" name="Stud. Mycol.">
        <title>101 Dothideomycetes genomes: a test case for predicting lifestyles and emergence of pathogens.</title>
        <authorList>
            <person name="Haridas S."/>
            <person name="Albert R."/>
            <person name="Binder M."/>
            <person name="Bloem J."/>
            <person name="Labutti K."/>
            <person name="Salamov A."/>
            <person name="Andreopoulos B."/>
            <person name="Baker S."/>
            <person name="Barry K."/>
            <person name="Bills G."/>
            <person name="Bluhm B."/>
            <person name="Cannon C."/>
            <person name="Castanera R."/>
            <person name="Culley D."/>
            <person name="Daum C."/>
            <person name="Ezra D."/>
            <person name="Gonzalez J."/>
            <person name="Henrissat B."/>
            <person name="Kuo A."/>
            <person name="Liang C."/>
            <person name="Lipzen A."/>
            <person name="Lutzoni F."/>
            <person name="Magnuson J."/>
            <person name="Mondo S."/>
            <person name="Nolan M."/>
            <person name="Ohm R."/>
            <person name="Pangilinan J."/>
            <person name="Park H.-J."/>
            <person name="Ramirez L."/>
            <person name="Alfaro M."/>
            <person name="Sun H."/>
            <person name="Tritt A."/>
            <person name="Yoshinaga Y."/>
            <person name="Zwiers L.-H."/>
            <person name="Turgeon B."/>
            <person name="Goodwin S."/>
            <person name="Spatafora J."/>
            <person name="Crous P."/>
            <person name="Grigoriev I."/>
        </authorList>
    </citation>
    <scope>NUCLEOTIDE SEQUENCE</scope>
    <source>
        <strain evidence="8">CBS 113389</strain>
    </source>
</reference>
<accession>A0A6A6PWQ5</accession>
<evidence type="ECO:0000256" key="5">
    <source>
        <dbReference type="ARBA" id="ARBA00023136"/>
    </source>
</evidence>
<evidence type="ECO:0000256" key="4">
    <source>
        <dbReference type="ARBA" id="ARBA00022989"/>
    </source>
</evidence>
<dbReference type="GeneID" id="54474344"/>
<dbReference type="GO" id="GO:0005886">
    <property type="term" value="C:plasma membrane"/>
    <property type="evidence" value="ECO:0007669"/>
    <property type="project" value="TreeGrafter"/>
</dbReference>
<feature type="transmembrane region" description="Helical" evidence="7">
    <location>
        <begin position="20"/>
        <end position="36"/>
    </location>
</feature>
<dbReference type="GO" id="GO:0008506">
    <property type="term" value="F:sucrose:proton symporter activity"/>
    <property type="evidence" value="ECO:0007669"/>
    <property type="project" value="TreeGrafter"/>
</dbReference>
<keyword evidence="4 7" id="KW-1133">Transmembrane helix</keyword>
<feature type="transmembrane region" description="Helical" evidence="7">
    <location>
        <begin position="364"/>
        <end position="382"/>
    </location>
</feature>
<feature type="transmembrane region" description="Helical" evidence="7">
    <location>
        <begin position="125"/>
        <end position="152"/>
    </location>
</feature>
<dbReference type="PANTHER" id="PTHR19432">
    <property type="entry name" value="SUGAR TRANSPORTER"/>
    <property type="match status" value="1"/>
</dbReference>
<dbReference type="OrthoDB" id="28755at2759"/>
<evidence type="ECO:0000313" key="8">
    <source>
        <dbReference type="EMBL" id="KAF2484472.1"/>
    </source>
</evidence>
<keyword evidence="5 7" id="KW-0472">Membrane</keyword>
<dbReference type="PANTHER" id="PTHR19432:SF76">
    <property type="entry name" value="TRANSPORTER, PUTATIVE (EUROFUNG)-RELATED"/>
    <property type="match status" value="1"/>
</dbReference>
<dbReference type="Proteomes" id="UP000799767">
    <property type="component" value="Unassembled WGS sequence"/>
</dbReference>